<gene>
    <name evidence="2" type="ORF">LEP1GSC016_2335</name>
</gene>
<evidence type="ECO:0000313" key="3">
    <source>
        <dbReference type="Proteomes" id="UP000011873"/>
    </source>
</evidence>
<dbReference type="PATRIC" id="fig|1218567.3.peg.2187"/>
<comment type="caution">
    <text evidence="2">The sequence shown here is derived from an EMBL/GenBank/DDBJ whole genome shotgun (WGS) entry which is preliminary data.</text>
</comment>
<dbReference type="EMBL" id="ANMU01000081">
    <property type="protein sequence ID" value="EMJ81596.1"/>
    <property type="molecule type" value="Genomic_DNA"/>
</dbReference>
<protein>
    <submittedName>
        <fullName evidence="2">Uncharacterized protein</fullName>
    </submittedName>
</protein>
<name>M6BSU2_LEPBO</name>
<dbReference type="AlphaFoldDB" id="M6BSU2"/>
<proteinExistence type="predicted"/>
<dbReference type="Proteomes" id="UP000011873">
    <property type="component" value="Unassembled WGS sequence"/>
</dbReference>
<sequence>MRILEYFNYFAIFFLHEFLVVILFFFVNNDSKNLLQNLPDVIYSDFFLNLSSRIAIWDKFMSLSENLKGNLL</sequence>
<keyword evidence="1" id="KW-1133">Transmembrane helix</keyword>
<accession>M6BSU2</accession>
<organism evidence="2 3">
    <name type="scientific">Leptospira borgpetersenii serovar Hardjo-bovis str. Sponselee</name>
    <dbReference type="NCBI Taxonomy" id="1303729"/>
    <lineage>
        <taxon>Bacteria</taxon>
        <taxon>Pseudomonadati</taxon>
        <taxon>Spirochaetota</taxon>
        <taxon>Spirochaetia</taxon>
        <taxon>Leptospirales</taxon>
        <taxon>Leptospiraceae</taxon>
        <taxon>Leptospira</taxon>
    </lineage>
</organism>
<keyword evidence="1" id="KW-0472">Membrane</keyword>
<feature type="transmembrane region" description="Helical" evidence="1">
    <location>
        <begin position="6"/>
        <end position="27"/>
    </location>
</feature>
<evidence type="ECO:0000313" key="2">
    <source>
        <dbReference type="EMBL" id="EMJ81596.1"/>
    </source>
</evidence>
<reference evidence="2 3" key="1">
    <citation type="submission" date="2013-01" db="EMBL/GenBank/DDBJ databases">
        <authorList>
            <person name="Harkins D.M."/>
            <person name="Durkin A.S."/>
            <person name="Brinkac L.M."/>
            <person name="Haft D.H."/>
            <person name="Selengut J.D."/>
            <person name="Sanka R."/>
            <person name="DePew J."/>
            <person name="Purushe J."/>
            <person name="Galloway R.L."/>
            <person name="Vinetz J.M."/>
            <person name="Sutton G.G."/>
            <person name="Nierman W.C."/>
            <person name="Fouts D.E."/>
        </authorList>
    </citation>
    <scope>NUCLEOTIDE SEQUENCE [LARGE SCALE GENOMIC DNA]</scope>
    <source>
        <strain evidence="2 3">Sponselee CDC</strain>
    </source>
</reference>
<keyword evidence="1" id="KW-0812">Transmembrane</keyword>
<evidence type="ECO:0000256" key="1">
    <source>
        <dbReference type="SAM" id="Phobius"/>
    </source>
</evidence>